<gene>
    <name evidence="3" type="ORF">GU920_03025</name>
</gene>
<keyword evidence="4" id="KW-1185">Reference proteome</keyword>
<sequence>MRLMVLSRYGRLGASSRLRTMQYRPWLAAAGLQADFASFFSDEDLARAYAGRGRGLSGVTALLRRLGQIRAGAGADLLWIEKEALPWLPWIVERAVLPHQIPFAVDYDDAVFHRYDRHRSALVRGVLGRKLDRLMASAALVTAGNAYLADRARAAGARWVEIVPTVVDVTAYAPRDWPTEHGPARIGPARIGWIGSPSTWAEYMQPKLPLLTGVAAAEGARLLVIGAGRCAPDHPLLDAEAWSEATEAARIRAMDVGLMPLTDTPWSRGKCGYKLIQYMASGVPVIASPVGVNTDIVEHGVNGFLAGTDAEWQEALVRLLRDPALRARMGQAGRQRVEERYSLQVWGPSVAALLRRLARGGDGAP</sequence>
<dbReference type="PANTHER" id="PTHR12526:SF510">
    <property type="entry name" value="D-INOSITOL 3-PHOSPHATE GLYCOSYLTRANSFERASE"/>
    <property type="match status" value="1"/>
</dbReference>
<accession>A0ABW9Y2X5</accession>
<dbReference type="CDD" id="cd03801">
    <property type="entry name" value="GT4_PimA-like"/>
    <property type="match status" value="1"/>
</dbReference>
<comment type="caution">
    <text evidence="3">The sequence shown here is derived from an EMBL/GenBank/DDBJ whole genome shotgun (WGS) entry which is preliminary data.</text>
</comment>
<keyword evidence="1" id="KW-0328">Glycosyltransferase</keyword>
<dbReference type="Proteomes" id="UP001517376">
    <property type="component" value="Unassembled WGS sequence"/>
</dbReference>
<organism evidence="3 4">
    <name type="scientific">Paragemmobacter ruber</name>
    <dbReference type="NCBI Taxonomy" id="1985673"/>
    <lineage>
        <taxon>Bacteria</taxon>
        <taxon>Pseudomonadati</taxon>
        <taxon>Pseudomonadota</taxon>
        <taxon>Alphaproteobacteria</taxon>
        <taxon>Rhodobacterales</taxon>
        <taxon>Paracoccaceae</taxon>
        <taxon>Paragemmobacter</taxon>
    </lineage>
</organism>
<evidence type="ECO:0000256" key="2">
    <source>
        <dbReference type="ARBA" id="ARBA00022679"/>
    </source>
</evidence>
<name>A0ABW9Y2X5_9RHOB</name>
<dbReference type="PANTHER" id="PTHR12526">
    <property type="entry name" value="GLYCOSYLTRANSFERASE"/>
    <property type="match status" value="1"/>
</dbReference>
<dbReference type="Gene3D" id="3.40.50.2000">
    <property type="entry name" value="Glycogen Phosphorylase B"/>
    <property type="match status" value="1"/>
</dbReference>
<evidence type="ECO:0000313" key="4">
    <source>
        <dbReference type="Proteomes" id="UP001517376"/>
    </source>
</evidence>
<reference evidence="4" key="1">
    <citation type="submission" date="2020-01" db="EMBL/GenBank/DDBJ databases">
        <title>Sphingomonas sp. strain CSW-10.</title>
        <authorList>
            <person name="Chen W.-M."/>
        </authorList>
    </citation>
    <scope>NUCLEOTIDE SEQUENCE [LARGE SCALE GENOMIC DNA]</scope>
    <source>
        <strain evidence="4">CCP-1</strain>
    </source>
</reference>
<dbReference type="EMBL" id="JAAATW010000001">
    <property type="protein sequence ID" value="NBE06491.1"/>
    <property type="molecule type" value="Genomic_DNA"/>
</dbReference>
<protein>
    <submittedName>
        <fullName evidence="3">Glycosyltransferase</fullName>
    </submittedName>
</protein>
<evidence type="ECO:0000313" key="3">
    <source>
        <dbReference type="EMBL" id="NBE06491.1"/>
    </source>
</evidence>
<dbReference type="SUPFAM" id="SSF53756">
    <property type="entry name" value="UDP-Glycosyltransferase/glycogen phosphorylase"/>
    <property type="match status" value="1"/>
</dbReference>
<proteinExistence type="predicted"/>
<keyword evidence="2" id="KW-0808">Transferase</keyword>
<dbReference type="Pfam" id="PF13692">
    <property type="entry name" value="Glyco_trans_1_4"/>
    <property type="match status" value="1"/>
</dbReference>
<evidence type="ECO:0000256" key="1">
    <source>
        <dbReference type="ARBA" id="ARBA00022676"/>
    </source>
</evidence>